<gene>
    <name evidence="1" type="ORF">BGE01nite_19080</name>
</gene>
<evidence type="ECO:0000313" key="2">
    <source>
        <dbReference type="Proteomes" id="UP000321577"/>
    </source>
</evidence>
<organism evidence="1 2">
    <name type="scientific">Brevifollis gellanilyticus</name>
    <dbReference type="NCBI Taxonomy" id="748831"/>
    <lineage>
        <taxon>Bacteria</taxon>
        <taxon>Pseudomonadati</taxon>
        <taxon>Verrucomicrobiota</taxon>
        <taxon>Verrucomicrobiia</taxon>
        <taxon>Verrucomicrobiales</taxon>
        <taxon>Verrucomicrobiaceae</taxon>
    </lineage>
</organism>
<dbReference type="AlphaFoldDB" id="A0A512M7A4"/>
<accession>A0A512M7A4</accession>
<dbReference type="Proteomes" id="UP000321577">
    <property type="component" value="Unassembled WGS sequence"/>
</dbReference>
<keyword evidence="2" id="KW-1185">Reference proteome</keyword>
<dbReference type="RefSeq" id="WP_146850215.1">
    <property type="nucleotide sequence ID" value="NZ_BKAG01000011.1"/>
</dbReference>
<proteinExistence type="predicted"/>
<dbReference type="OrthoDB" id="193745at2"/>
<evidence type="ECO:0008006" key="3">
    <source>
        <dbReference type="Google" id="ProtNLM"/>
    </source>
</evidence>
<reference evidence="1 2" key="1">
    <citation type="submission" date="2019-07" db="EMBL/GenBank/DDBJ databases">
        <title>Whole genome shotgun sequence of Brevifollis gellanilyticus NBRC 108608.</title>
        <authorList>
            <person name="Hosoyama A."/>
            <person name="Uohara A."/>
            <person name="Ohji S."/>
            <person name="Ichikawa N."/>
        </authorList>
    </citation>
    <scope>NUCLEOTIDE SEQUENCE [LARGE SCALE GENOMIC DNA]</scope>
    <source>
        <strain evidence="1 2">NBRC 108608</strain>
    </source>
</reference>
<dbReference type="EMBL" id="BKAG01000011">
    <property type="protein sequence ID" value="GEP42617.1"/>
    <property type="molecule type" value="Genomic_DNA"/>
</dbReference>
<protein>
    <recommendedName>
        <fullName evidence="3">Recombinase A</fullName>
    </recommendedName>
</protein>
<sequence length="214" mass="23109">MNAQLAQLRSLVAARFPAAMQACFLGASTPVNQNVGLLPGKLVEIVSPDHAAGAGLLMLHLGQQAQGSLAWVDAADGLDLTSLPLELRQRVLWLRAHGVKDSLKAADMLLRDGNLQTVFLDLRLAPERQLHGLPSSIWHRLRMLAEKAHVSVAVFTPFQMVGCAAARWAVKGAFDLNSLQQERDVLRNALHAIPQRGAGLAMPDSKPEELSLPS</sequence>
<evidence type="ECO:0000313" key="1">
    <source>
        <dbReference type="EMBL" id="GEP42617.1"/>
    </source>
</evidence>
<name>A0A512M7A4_9BACT</name>
<comment type="caution">
    <text evidence="1">The sequence shown here is derived from an EMBL/GenBank/DDBJ whole genome shotgun (WGS) entry which is preliminary data.</text>
</comment>